<comment type="caution">
    <text evidence="2">The sequence shown here is derived from an EMBL/GenBank/DDBJ whole genome shotgun (WGS) entry which is preliminary data.</text>
</comment>
<dbReference type="EMBL" id="VWRR01000013">
    <property type="protein sequence ID" value="KAF6001733.1"/>
    <property type="molecule type" value="Genomic_DNA"/>
</dbReference>
<dbReference type="AlphaFoldDB" id="A0A7J7IF58"/>
<dbReference type="Proteomes" id="UP000530660">
    <property type="component" value="Unassembled WGS sequence"/>
</dbReference>
<evidence type="ECO:0000313" key="3">
    <source>
        <dbReference type="Proteomes" id="UP000530660"/>
    </source>
</evidence>
<organism evidence="2 3">
    <name type="scientific">Cyanidiococcus yangmingshanensis</name>
    <dbReference type="NCBI Taxonomy" id="2690220"/>
    <lineage>
        <taxon>Eukaryota</taxon>
        <taxon>Rhodophyta</taxon>
        <taxon>Bangiophyceae</taxon>
        <taxon>Cyanidiales</taxon>
        <taxon>Cyanidiaceae</taxon>
        <taxon>Cyanidiococcus</taxon>
    </lineage>
</organism>
<gene>
    <name evidence="2" type="ORF">F1559_002507</name>
</gene>
<proteinExistence type="predicted"/>
<evidence type="ECO:0000313" key="2">
    <source>
        <dbReference type="EMBL" id="KAF6001733.1"/>
    </source>
</evidence>
<protein>
    <recommendedName>
        <fullName evidence="1">DOP1-like C-terminal domain-containing protein</fullName>
    </recommendedName>
</protein>
<evidence type="ECO:0000259" key="1">
    <source>
        <dbReference type="Pfam" id="PF24598"/>
    </source>
</evidence>
<sequence length="256" mass="28420">MKTFSCGKTRYVLRFLGPCLCAIFRHNDTLQISSIGEISARSQGQAVTPSALFQARDISADETRSLRRIAFILFHSRIGEFGASIRTLLRRIEADWRKNDAAISAACFLLLRVIILRVPPEHIIGSRALILSETMRILRLAAGEPYAALAAIKFVDQLLLLNLPEFSGMPIKVNPHRFLSSTQRRASADANEVRLSAKSASSTVALRALRSYARALCLRCSDAAVAYSPPCIMAIEQWVESEFLSAAELWKELSPR</sequence>
<dbReference type="InterPro" id="IPR056457">
    <property type="entry name" value="DOP1_C"/>
</dbReference>
<keyword evidence="3" id="KW-1185">Reference proteome</keyword>
<dbReference type="OrthoDB" id="297643at2759"/>
<feature type="domain" description="DOP1-like C-terminal" evidence="1">
    <location>
        <begin position="42"/>
        <end position="167"/>
    </location>
</feature>
<accession>A0A7J7IF58</accession>
<reference evidence="2 3" key="1">
    <citation type="journal article" date="2020" name="J. Phycol.">
        <title>Comparative genome analysis reveals Cyanidiococcus gen. nov., a new extremophilic red algal genus sister to Cyanidioschyzon (Cyanidioschyzonaceae, Rhodophyta).</title>
        <authorList>
            <person name="Liu S.-L."/>
            <person name="Chiang Y.-R."/>
            <person name="Yoon H.S."/>
            <person name="Fu H.-Y."/>
        </authorList>
    </citation>
    <scope>NUCLEOTIDE SEQUENCE [LARGE SCALE GENOMIC DNA]</scope>
    <source>
        <strain evidence="2 3">THAL066</strain>
    </source>
</reference>
<dbReference type="Pfam" id="PF24598">
    <property type="entry name" value="DOP1_C"/>
    <property type="match status" value="1"/>
</dbReference>
<name>A0A7J7IF58_9RHOD</name>